<name>A0AAV6H570_9TELE</name>
<dbReference type="PANTHER" id="PTHR25465">
    <property type="entry name" value="B-BOX DOMAIN CONTAINING"/>
    <property type="match status" value="1"/>
</dbReference>
<comment type="caution">
    <text evidence="6">The sequence shown here is derived from an EMBL/GenBank/DDBJ whole genome shotgun (WGS) entry which is preliminary data.</text>
</comment>
<evidence type="ECO:0000256" key="2">
    <source>
        <dbReference type="ARBA" id="ARBA00022771"/>
    </source>
</evidence>
<keyword evidence="1" id="KW-0479">Metal-binding</keyword>
<keyword evidence="7" id="KW-1185">Reference proteome</keyword>
<feature type="coiled-coil region" evidence="4">
    <location>
        <begin position="40"/>
        <end position="67"/>
    </location>
</feature>
<dbReference type="Proteomes" id="UP000823561">
    <property type="component" value="Chromosome 5"/>
</dbReference>
<evidence type="ECO:0000313" key="6">
    <source>
        <dbReference type="EMBL" id="KAG5280941.1"/>
    </source>
</evidence>
<keyword evidence="2" id="KW-0863">Zinc-finger</keyword>
<keyword evidence="4" id="KW-0175">Coiled coil</keyword>
<feature type="domain" description="SPRY-associated" evidence="5">
    <location>
        <begin position="191"/>
        <end position="242"/>
    </location>
</feature>
<gene>
    <name evidence="6" type="ORF">AALO_G00065700</name>
</gene>
<accession>A0AAV6H570</accession>
<feature type="coiled-coil region" evidence="4">
    <location>
        <begin position="98"/>
        <end position="132"/>
    </location>
</feature>
<dbReference type="GO" id="GO:0008270">
    <property type="term" value="F:zinc ion binding"/>
    <property type="evidence" value="ECO:0007669"/>
    <property type="project" value="UniProtKB-KW"/>
</dbReference>
<dbReference type="InterPro" id="IPR043136">
    <property type="entry name" value="B30.2/SPRY_sf"/>
</dbReference>
<dbReference type="Pfam" id="PF13765">
    <property type="entry name" value="PRY"/>
    <property type="match status" value="1"/>
</dbReference>
<evidence type="ECO:0000313" key="7">
    <source>
        <dbReference type="Proteomes" id="UP000823561"/>
    </source>
</evidence>
<proteinExistence type="predicted"/>
<dbReference type="EMBL" id="JADWDJ010000005">
    <property type="protein sequence ID" value="KAG5280941.1"/>
    <property type="molecule type" value="Genomic_DNA"/>
</dbReference>
<protein>
    <recommendedName>
        <fullName evidence="5">SPRY-associated domain-containing protein</fullName>
    </recommendedName>
</protein>
<dbReference type="SUPFAM" id="SSF49899">
    <property type="entry name" value="Concanavalin A-like lectins/glucanases"/>
    <property type="match status" value="1"/>
</dbReference>
<reference evidence="6" key="1">
    <citation type="submission" date="2020-10" db="EMBL/GenBank/DDBJ databases">
        <title>Chromosome-scale genome assembly of the Allis shad, Alosa alosa.</title>
        <authorList>
            <person name="Margot Z."/>
            <person name="Christophe K."/>
            <person name="Cabau C."/>
            <person name="Louis A."/>
            <person name="Berthelot C."/>
            <person name="Parey E."/>
            <person name="Roest Crollius H."/>
            <person name="Montfort J."/>
            <person name="Robinson-Rechavi M."/>
            <person name="Bucao C."/>
            <person name="Bouchez O."/>
            <person name="Gislard M."/>
            <person name="Lluch J."/>
            <person name="Milhes M."/>
            <person name="Lampietro C."/>
            <person name="Lopez Roques C."/>
            <person name="Donnadieu C."/>
            <person name="Braasch I."/>
            <person name="Desvignes T."/>
            <person name="Postlethwait J."/>
            <person name="Bobe J."/>
            <person name="Guiguen Y."/>
        </authorList>
    </citation>
    <scope>NUCLEOTIDE SEQUENCE</scope>
    <source>
        <strain evidence="6">M-15738</strain>
        <tissue evidence="6">Blood</tissue>
    </source>
</reference>
<evidence type="ECO:0000259" key="5">
    <source>
        <dbReference type="SMART" id="SM00589"/>
    </source>
</evidence>
<evidence type="ECO:0000256" key="4">
    <source>
        <dbReference type="SAM" id="Coils"/>
    </source>
</evidence>
<dbReference type="Gene3D" id="2.60.120.920">
    <property type="match status" value="1"/>
</dbReference>
<dbReference type="PANTHER" id="PTHR25465:SF14">
    <property type="entry name" value="E3 UBIQUITIN-PROTEIN LIGASE TRIM65"/>
    <property type="match status" value="1"/>
</dbReference>
<keyword evidence="3" id="KW-0862">Zinc</keyword>
<dbReference type="AlphaFoldDB" id="A0AAV6H570"/>
<dbReference type="InterPro" id="IPR006574">
    <property type="entry name" value="PRY"/>
</dbReference>
<evidence type="ECO:0000256" key="3">
    <source>
        <dbReference type="ARBA" id="ARBA00022833"/>
    </source>
</evidence>
<dbReference type="InterPro" id="IPR013320">
    <property type="entry name" value="ConA-like_dom_sf"/>
</dbReference>
<dbReference type="SMART" id="SM00589">
    <property type="entry name" value="PRY"/>
    <property type="match status" value="1"/>
</dbReference>
<dbReference type="InterPro" id="IPR058030">
    <property type="entry name" value="TRIM8/14/16/25/29/45/65_CC"/>
</dbReference>
<sequence>MIDAMSGNQDFFTSPMVDELRDHDAIPSTAERKTRFRETHSKIQQRIQMKEKKLQALRKAVETLKSSAQTAVVDSERIFIEMIYFIERRRSEVKELIRAQEKAEVSRAESLLKQLEQEIAELKRRDSEMEQLLHAKDNIQFLKSLTEKSVSTLKEQLEDFCKQEVMKISAVSDVQAVLPEPVTREEFLLYFTPFTLDPNTAHRELHLSEGNRSVEWRAKVQSYSDHPERFDWPQGIQQQSFAFFHIIS</sequence>
<evidence type="ECO:0000256" key="1">
    <source>
        <dbReference type="ARBA" id="ARBA00022723"/>
    </source>
</evidence>
<organism evidence="6 7">
    <name type="scientific">Alosa alosa</name>
    <name type="common">allis shad</name>
    <dbReference type="NCBI Taxonomy" id="278164"/>
    <lineage>
        <taxon>Eukaryota</taxon>
        <taxon>Metazoa</taxon>
        <taxon>Chordata</taxon>
        <taxon>Craniata</taxon>
        <taxon>Vertebrata</taxon>
        <taxon>Euteleostomi</taxon>
        <taxon>Actinopterygii</taxon>
        <taxon>Neopterygii</taxon>
        <taxon>Teleostei</taxon>
        <taxon>Clupei</taxon>
        <taxon>Clupeiformes</taxon>
        <taxon>Clupeoidei</taxon>
        <taxon>Clupeidae</taxon>
        <taxon>Alosa</taxon>
    </lineage>
</organism>
<dbReference type="Pfam" id="PF25600">
    <property type="entry name" value="TRIM_CC"/>
    <property type="match status" value="1"/>
</dbReference>
<dbReference type="InterPro" id="IPR051051">
    <property type="entry name" value="E3_ubiq-ligase_TRIM/RNF"/>
</dbReference>